<comment type="subcellular location">
    <subcellularLocation>
        <location evidence="1 5 6">Nucleus</location>
    </subcellularLocation>
</comment>
<organism evidence="9">
    <name type="scientific">Oikopleura dioica</name>
    <name type="common">Tunicate</name>
    <dbReference type="NCBI Taxonomy" id="34765"/>
    <lineage>
        <taxon>Eukaryota</taxon>
        <taxon>Metazoa</taxon>
        <taxon>Chordata</taxon>
        <taxon>Tunicata</taxon>
        <taxon>Appendicularia</taxon>
        <taxon>Copelata</taxon>
        <taxon>Oikopleuridae</taxon>
        <taxon>Oikopleura</taxon>
    </lineage>
</organism>
<evidence type="ECO:0000256" key="7">
    <source>
        <dbReference type="SAM" id="MobiDB-lite"/>
    </source>
</evidence>
<dbReference type="GO" id="GO:0005634">
    <property type="term" value="C:nucleus"/>
    <property type="evidence" value="ECO:0007669"/>
    <property type="project" value="UniProtKB-SubCell"/>
</dbReference>
<dbReference type="PANTHER" id="PTHR24329:SF543">
    <property type="entry name" value="FI01017P-RELATED"/>
    <property type="match status" value="1"/>
</dbReference>
<sequence length="306" mass="33192">MTPGPSSLEGFAISAIVENALGPLKETMTNSDVVQPQNSSSVGFSDNPWIGEHSGQSLHSHVAEIETPPLEEQTSSDSKSASPPKTESRDSGKESPNYTSSVGNANERCFSYPYPTPARRRHRISFTQDQLNLLESAFAKTQYPDIYYREELASRTKLTEARIQVWFQNRRAKFRKVQRQMMAVSLNSSSSPLGAHSATRPQIPTSFPQGFPAMPSLPGYPAHASYPYYPLGNSTMSSGDLPHPNTSEGATYDWSAYARSQLALPTAPGSTAGNAAAAQNPLLQFAGLQGLDPAKWGATGGELKWH</sequence>
<evidence type="ECO:0000256" key="5">
    <source>
        <dbReference type="PROSITE-ProRule" id="PRU00108"/>
    </source>
</evidence>
<dbReference type="Gene3D" id="1.10.10.60">
    <property type="entry name" value="Homeodomain-like"/>
    <property type="match status" value="1"/>
</dbReference>
<evidence type="ECO:0000259" key="8">
    <source>
        <dbReference type="PROSITE" id="PS50071"/>
    </source>
</evidence>
<dbReference type="InterPro" id="IPR050649">
    <property type="entry name" value="Paired_Homeobox_TFs"/>
</dbReference>
<keyword evidence="3 5" id="KW-0371">Homeobox</keyword>
<dbReference type="FunFam" id="1.10.10.60:FF:000679">
    <property type="entry name" value="Homeobox protein aristaless"/>
    <property type="match status" value="1"/>
</dbReference>
<dbReference type="Pfam" id="PF00046">
    <property type="entry name" value="Homeodomain"/>
    <property type="match status" value="1"/>
</dbReference>
<proteinExistence type="predicted"/>
<dbReference type="SMART" id="SM00389">
    <property type="entry name" value="HOX"/>
    <property type="match status" value="1"/>
</dbReference>
<dbReference type="AlphaFoldDB" id="Q5EVJ6"/>
<dbReference type="GO" id="GO:0000981">
    <property type="term" value="F:DNA-binding transcription factor activity, RNA polymerase II-specific"/>
    <property type="evidence" value="ECO:0007669"/>
    <property type="project" value="InterPro"/>
</dbReference>
<dbReference type="CDD" id="cd00086">
    <property type="entry name" value="homeodomain"/>
    <property type="match status" value="1"/>
</dbReference>
<feature type="domain" description="Homeobox" evidence="8">
    <location>
        <begin position="117"/>
        <end position="177"/>
    </location>
</feature>
<dbReference type="PROSITE" id="PS00027">
    <property type="entry name" value="HOMEOBOX_1"/>
    <property type="match status" value="1"/>
</dbReference>
<dbReference type="InterPro" id="IPR017970">
    <property type="entry name" value="Homeobox_CS"/>
</dbReference>
<dbReference type="EMBL" id="AY705674">
    <property type="protein sequence ID" value="AAW23062.1"/>
    <property type="molecule type" value="Genomic_DNA"/>
</dbReference>
<evidence type="ECO:0000256" key="4">
    <source>
        <dbReference type="ARBA" id="ARBA00023242"/>
    </source>
</evidence>
<feature type="DNA-binding region" description="Homeobox" evidence="5">
    <location>
        <begin position="119"/>
        <end position="178"/>
    </location>
</feature>
<accession>Q5EVJ6</accession>
<evidence type="ECO:0000256" key="3">
    <source>
        <dbReference type="ARBA" id="ARBA00023155"/>
    </source>
</evidence>
<reference evidence="9" key="1">
    <citation type="journal article" date="2005" name="Curr. Biol.">
        <title>Remodelling of the homeobox gene complement in the tunicate Oikopleura dioica.</title>
        <authorList>
            <person name="Edvardsen R.B."/>
            <person name="Seo H.C."/>
            <person name="Jensen M.F."/>
            <person name="Mialon A."/>
            <person name="Mikhaleva J."/>
            <person name="Bjordal M."/>
            <person name="Cartry J."/>
            <person name="Reinhardt R."/>
            <person name="Weissenbach J."/>
            <person name="Wincker P."/>
            <person name="Chourrout D."/>
        </authorList>
    </citation>
    <scope>NUCLEOTIDE SEQUENCE</scope>
</reference>
<feature type="region of interest" description="Disordered" evidence="7">
    <location>
        <begin position="27"/>
        <end position="106"/>
    </location>
</feature>
<dbReference type="PANTHER" id="PTHR24329">
    <property type="entry name" value="HOMEOBOX PROTEIN ARISTALESS"/>
    <property type="match status" value="1"/>
</dbReference>
<protein>
    <submittedName>
        <fullName evidence="9">Prop-b</fullName>
    </submittedName>
</protein>
<evidence type="ECO:0000256" key="2">
    <source>
        <dbReference type="ARBA" id="ARBA00023125"/>
    </source>
</evidence>
<evidence type="ECO:0000313" key="9">
    <source>
        <dbReference type="EMBL" id="AAW23062.1"/>
    </source>
</evidence>
<dbReference type="InterPro" id="IPR009057">
    <property type="entry name" value="Homeodomain-like_sf"/>
</dbReference>
<dbReference type="InterPro" id="IPR001356">
    <property type="entry name" value="HD"/>
</dbReference>
<evidence type="ECO:0000256" key="6">
    <source>
        <dbReference type="RuleBase" id="RU000682"/>
    </source>
</evidence>
<feature type="compositionally biased region" description="Polar residues" evidence="7">
    <location>
        <begin position="72"/>
        <end position="85"/>
    </location>
</feature>
<dbReference type="PROSITE" id="PS50071">
    <property type="entry name" value="HOMEOBOX_2"/>
    <property type="match status" value="1"/>
</dbReference>
<feature type="compositionally biased region" description="Polar residues" evidence="7">
    <location>
        <begin position="94"/>
        <end position="104"/>
    </location>
</feature>
<evidence type="ECO:0000256" key="1">
    <source>
        <dbReference type="ARBA" id="ARBA00004123"/>
    </source>
</evidence>
<dbReference type="SUPFAM" id="SSF46689">
    <property type="entry name" value="Homeodomain-like"/>
    <property type="match status" value="1"/>
</dbReference>
<name>Q5EVJ6_OIKDI</name>
<keyword evidence="4 5" id="KW-0539">Nucleus</keyword>
<keyword evidence="2 5" id="KW-0238">DNA-binding</keyword>
<feature type="compositionally biased region" description="Polar residues" evidence="7">
    <location>
        <begin position="27"/>
        <end position="44"/>
    </location>
</feature>
<dbReference type="GO" id="GO:0000977">
    <property type="term" value="F:RNA polymerase II transcription regulatory region sequence-specific DNA binding"/>
    <property type="evidence" value="ECO:0007669"/>
    <property type="project" value="TreeGrafter"/>
</dbReference>